<evidence type="ECO:0000313" key="2">
    <source>
        <dbReference type="Proteomes" id="UP000266385"/>
    </source>
</evidence>
<dbReference type="Proteomes" id="UP000266385">
    <property type="component" value="Unassembled WGS sequence"/>
</dbReference>
<sequence length="97" mass="10444">MGRAIEPGDAGQANVPVDLEFVFPADACQREVCCRVARDQLLAQRSRQPLGEEPGLPGPAFACKVVSDGAEAVVARQGTDGVQLCWSFMKRANRSNR</sequence>
<name>A0A399RRE4_9PROT</name>
<keyword evidence="2" id="KW-1185">Reference proteome</keyword>
<comment type="caution">
    <text evidence="1">The sequence shown here is derived from an EMBL/GenBank/DDBJ whole genome shotgun (WGS) entry which is preliminary data.</text>
</comment>
<accession>A0A399RRE4</accession>
<dbReference type="EMBL" id="QWFX01000005">
    <property type="protein sequence ID" value="RIJ32844.1"/>
    <property type="molecule type" value="Genomic_DNA"/>
</dbReference>
<organism evidence="1 2">
    <name type="scientific">Henriciella mobilis</name>
    <dbReference type="NCBI Taxonomy" id="2305467"/>
    <lineage>
        <taxon>Bacteria</taxon>
        <taxon>Pseudomonadati</taxon>
        <taxon>Pseudomonadota</taxon>
        <taxon>Alphaproteobacteria</taxon>
        <taxon>Hyphomonadales</taxon>
        <taxon>Hyphomonadaceae</taxon>
        <taxon>Henriciella</taxon>
    </lineage>
</organism>
<dbReference type="AlphaFoldDB" id="A0A399RRE4"/>
<gene>
    <name evidence="1" type="ORF">D1223_03065</name>
</gene>
<reference evidence="1 2" key="1">
    <citation type="submission" date="2018-08" db="EMBL/GenBank/DDBJ databases">
        <title>Henriciella mobilis sp. nov., isolated from seawater.</title>
        <authorList>
            <person name="Cheng H."/>
            <person name="Wu Y.-H."/>
            <person name="Xu X.-W."/>
            <person name="Guo L.-L."/>
        </authorList>
    </citation>
    <scope>NUCLEOTIDE SEQUENCE [LARGE SCALE GENOMIC DNA]</scope>
    <source>
        <strain evidence="1 2">JN25</strain>
    </source>
</reference>
<evidence type="ECO:0000313" key="1">
    <source>
        <dbReference type="EMBL" id="RIJ32844.1"/>
    </source>
</evidence>
<protein>
    <submittedName>
        <fullName evidence="1">Uncharacterized protein</fullName>
    </submittedName>
</protein>
<proteinExistence type="predicted"/>